<sequence>VVLVDTTGFDNTYRSDDEILNLLADWLKETYRNKIKLSGLLYFHRITDDRMAGASFQHLSVLKELCGKNNLKNVVLVTTMWDKVEESAGSRREKELLSDFWGDMIRLGSCTHRFQGTRESAWEII</sequence>
<accession>A0AAD4BRX0</accession>
<reference evidence="2" key="1">
    <citation type="submission" date="2019-10" db="EMBL/GenBank/DDBJ databases">
        <authorList>
            <consortium name="DOE Joint Genome Institute"/>
            <person name="Kuo A."/>
            <person name="Miyauchi S."/>
            <person name="Kiss E."/>
            <person name="Drula E."/>
            <person name="Kohler A."/>
            <person name="Sanchez-Garcia M."/>
            <person name="Andreopoulos B."/>
            <person name="Barry K.W."/>
            <person name="Bonito G."/>
            <person name="Buee M."/>
            <person name="Carver A."/>
            <person name="Chen C."/>
            <person name="Cichocki N."/>
            <person name="Clum A."/>
            <person name="Culley D."/>
            <person name="Crous P.W."/>
            <person name="Fauchery L."/>
            <person name="Girlanda M."/>
            <person name="Hayes R."/>
            <person name="Keri Z."/>
            <person name="LaButti K."/>
            <person name="Lipzen A."/>
            <person name="Lombard V."/>
            <person name="Magnuson J."/>
            <person name="Maillard F."/>
            <person name="Morin E."/>
            <person name="Murat C."/>
            <person name="Nolan M."/>
            <person name="Ohm R."/>
            <person name="Pangilinan J."/>
            <person name="Pereira M."/>
            <person name="Perotto S."/>
            <person name="Peter M."/>
            <person name="Riley R."/>
            <person name="Sitrit Y."/>
            <person name="Stielow B."/>
            <person name="Szollosi G."/>
            <person name="Zifcakova L."/>
            <person name="Stursova M."/>
            <person name="Spatafora J.W."/>
            <person name="Tedersoo L."/>
            <person name="Vaario L.-M."/>
            <person name="Yamada A."/>
            <person name="Yan M."/>
            <person name="Wang P."/>
            <person name="Xu J."/>
            <person name="Bruns T."/>
            <person name="Baldrian P."/>
            <person name="Vilgalys R."/>
            <person name="Henrissat B."/>
            <person name="Grigoriev I.V."/>
            <person name="Hibbett D."/>
            <person name="Nagy L.G."/>
            <person name="Martin F.M."/>
        </authorList>
    </citation>
    <scope>NUCLEOTIDE SEQUENCE</scope>
    <source>
        <strain evidence="2">BED1</strain>
    </source>
</reference>
<gene>
    <name evidence="1" type="ORF">L210DRAFT_3365642</name>
    <name evidence="2" type="ORF">L210DRAFT_3369757</name>
</gene>
<reference evidence="2" key="2">
    <citation type="journal article" date="2020" name="Nat. Commun.">
        <title>Large-scale genome sequencing of mycorrhizal fungi provides insights into the early evolution of symbiotic traits.</title>
        <authorList>
            <person name="Miyauchi S."/>
            <person name="Kiss E."/>
            <person name="Kuo A."/>
            <person name="Drula E."/>
            <person name="Kohler A."/>
            <person name="Sanchez-Garcia M."/>
            <person name="Morin E."/>
            <person name="Andreopoulos B."/>
            <person name="Barry K.W."/>
            <person name="Bonito G."/>
            <person name="Buee M."/>
            <person name="Carver A."/>
            <person name="Chen C."/>
            <person name="Cichocki N."/>
            <person name="Clum A."/>
            <person name="Culley D."/>
            <person name="Crous P.W."/>
            <person name="Fauchery L."/>
            <person name="Girlanda M."/>
            <person name="Hayes R.D."/>
            <person name="Keri Z."/>
            <person name="LaButti K."/>
            <person name="Lipzen A."/>
            <person name="Lombard V."/>
            <person name="Magnuson J."/>
            <person name="Maillard F."/>
            <person name="Murat C."/>
            <person name="Nolan M."/>
            <person name="Ohm R.A."/>
            <person name="Pangilinan J."/>
            <person name="Pereira M.F."/>
            <person name="Perotto S."/>
            <person name="Peter M."/>
            <person name="Pfister S."/>
            <person name="Riley R."/>
            <person name="Sitrit Y."/>
            <person name="Stielow J.B."/>
            <person name="Szollosi G."/>
            <person name="Zifcakova L."/>
            <person name="Stursova M."/>
            <person name="Spatafora J.W."/>
            <person name="Tedersoo L."/>
            <person name="Vaario L.M."/>
            <person name="Yamada A."/>
            <person name="Yan M."/>
            <person name="Wang P."/>
            <person name="Xu J."/>
            <person name="Bruns T."/>
            <person name="Baldrian P."/>
            <person name="Vilgalys R."/>
            <person name="Dunand C."/>
            <person name="Henrissat B."/>
            <person name="Grigoriev I.V."/>
            <person name="Hibbett D."/>
            <person name="Nagy L.G."/>
            <person name="Martin F.M."/>
        </authorList>
    </citation>
    <scope>NUCLEOTIDE SEQUENCE</scope>
    <source>
        <strain evidence="2">BED1</strain>
    </source>
</reference>
<dbReference type="AlphaFoldDB" id="A0AAD4BRX0"/>
<name>A0AAD4BRX0_BOLED</name>
<feature type="non-terminal residue" evidence="2">
    <location>
        <position position="125"/>
    </location>
</feature>
<protein>
    <recommendedName>
        <fullName evidence="4">G domain-containing protein</fullName>
    </recommendedName>
</protein>
<dbReference type="Proteomes" id="UP001194468">
    <property type="component" value="Unassembled WGS sequence"/>
</dbReference>
<feature type="non-terminal residue" evidence="2">
    <location>
        <position position="1"/>
    </location>
</feature>
<comment type="caution">
    <text evidence="2">The sequence shown here is derived from an EMBL/GenBank/DDBJ whole genome shotgun (WGS) entry which is preliminary data.</text>
</comment>
<proteinExistence type="predicted"/>
<dbReference type="EMBL" id="WHUW01000212">
    <property type="protein sequence ID" value="KAF8417886.1"/>
    <property type="molecule type" value="Genomic_DNA"/>
</dbReference>
<dbReference type="EMBL" id="WHUW01000016">
    <property type="protein sequence ID" value="KAF8438415.1"/>
    <property type="molecule type" value="Genomic_DNA"/>
</dbReference>
<evidence type="ECO:0000313" key="2">
    <source>
        <dbReference type="EMBL" id="KAF8438415.1"/>
    </source>
</evidence>
<evidence type="ECO:0000313" key="1">
    <source>
        <dbReference type="EMBL" id="KAF8417886.1"/>
    </source>
</evidence>
<dbReference type="SUPFAM" id="SSF52540">
    <property type="entry name" value="P-loop containing nucleoside triphosphate hydrolases"/>
    <property type="match status" value="1"/>
</dbReference>
<organism evidence="2 3">
    <name type="scientific">Boletus edulis BED1</name>
    <dbReference type="NCBI Taxonomy" id="1328754"/>
    <lineage>
        <taxon>Eukaryota</taxon>
        <taxon>Fungi</taxon>
        <taxon>Dikarya</taxon>
        <taxon>Basidiomycota</taxon>
        <taxon>Agaricomycotina</taxon>
        <taxon>Agaricomycetes</taxon>
        <taxon>Agaricomycetidae</taxon>
        <taxon>Boletales</taxon>
        <taxon>Boletineae</taxon>
        <taxon>Boletaceae</taxon>
        <taxon>Boletoideae</taxon>
        <taxon>Boletus</taxon>
    </lineage>
</organism>
<keyword evidence="3" id="KW-1185">Reference proteome</keyword>
<evidence type="ECO:0000313" key="3">
    <source>
        <dbReference type="Proteomes" id="UP001194468"/>
    </source>
</evidence>
<dbReference type="InterPro" id="IPR027417">
    <property type="entry name" value="P-loop_NTPase"/>
</dbReference>
<evidence type="ECO:0008006" key="4">
    <source>
        <dbReference type="Google" id="ProtNLM"/>
    </source>
</evidence>
<dbReference type="Gene3D" id="3.40.50.300">
    <property type="entry name" value="P-loop containing nucleotide triphosphate hydrolases"/>
    <property type="match status" value="1"/>
</dbReference>